<organism evidence="2 3">
    <name type="scientific">Cutaneotrichosporon oleaginosum</name>
    <dbReference type="NCBI Taxonomy" id="879819"/>
    <lineage>
        <taxon>Eukaryota</taxon>
        <taxon>Fungi</taxon>
        <taxon>Dikarya</taxon>
        <taxon>Basidiomycota</taxon>
        <taxon>Agaricomycotina</taxon>
        <taxon>Tremellomycetes</taxon>
        <taxon>Trichosporonales</taxon>
        <taxon>Trichosporonaceae</taxon>
        <taxon>Cutaneotrichosporon</taxon>
    </lineage>
</organism>
<dbReference type="GeneID" id="28980228"/>
<dbReference type="AlphaFoldDB" id="A0A0J1B928"/>
<dbReference type="Proteomes" id="UP000053611">
    <property type="component" value="Unassembled WGS sequence"/>
</dbReference>
<feature type="region of interest" description="Disordered" evidence="1">
    <location>
        <begin position="29"/>
        <end position="58"/>
    </location>
</feature>
<sequence length="175" mass="19159">MKPKSCLRERYELGPLLLHPTSLDRCVWPLASGKSPRRSRGDQGRPSPMFGRPNTNVGEGRGLLPRVCLTPCLRTTSRTSMQPYHLRVGSILIKTSPCTASRDDQAAVTAGCAVLQVRETGGGESPRRDTLARAAFHLISESEKRGLQSRANPICRPCACVCVILARSMPRAKEH</sequence>
<gene>
    <name evidence="2" type="ORF">CC85DRAFT_15731</name>
</gene>
<dbReference type="RefSeq" id="XP_018280805.1">
    <property type="nucleotide sequence ID" value="XM_018419625.1"/>
</dbReference>
<proteinExistence type="predicted"/>
<reference evidence="2 3" key="1">
    <citation type="submission" date="2015-03" db="EMBL/GenBank/DDBJ databases">
        <title>Genomics and transcriptomics of the oil-accumulating basidiomycete yeast T. oleaginosus allow insights into substrate utilization and the diverse evolutionary trajectories of mating systems in fungi.</title>
        <authorList>
            <consortium name="DOE Joint Genome Institute"/>
            <person name="Kourist R."/>
            <person name="Kracht O."/>
            <person name="Bracharz F."/>
            <person name="Lipzen A."/>
            <person name="Nolan M."/>
            <person name="Ohm R."/>
            <person name="Grigoriev I."/>
            <person name="Sun S."/>
            <person name="Heitman J."/>
            <person name="Bruck T."/>
            <person name="Nowrousian M."/>
        </authorList>
    </citation>
    <scope>NUCLEOTIDE SEQUENCE [LARGE SCALE GENOMIC DNA]</scope>
    <source>
        <strain evidence="2 3">IBC0246</strain>
    </source>
</reference>
<evidence type="ECO:0000256" key="1">
    <source>
        <dbReference type="SAM" id="MobiDB-lite"/>
    </source>
</evidence>
<keyword evidence="3" id="KW-1185">Reference proteome</keyword>
<dbReference type="EMBL" id="KQ087187">
    <property type="protein sequence ID" value="KLT44314.1"/>
    <property type="molecule type" value="Genomic_DNA"/>
</dbReference>
<name>A0A0J1B928_9TREE</name>
<evidence type="ECO:0000313" key="2">
    <source>
        <dbReference type="EMBL" id="KLT44314.1"/>
    </source>
</evidence>
<evidence type="ECO:0000313" key="3">
    <source>
        <dbReference type="Proteomes" id="UP000053611"/>
    </source>
</evidence>
<protein>
    <submittedName>
        <fullName evidence="2">Uncharacterized protein</fullName>
    </submittedName>
</protein>
<accession>A0A0J1B928</accession>